<evidence type="ECO:0000313" key="3">
    <source>
        <dbReference type="Proteomes" id="UP000813461"/>
    </source>
</evidence>
<dbReference type="AlphaFoldDB" id="A0A8K0RII8"/>
<feature type="region of interest" description="Disordered" evidence="1">
    <location>
        <begin position="1"/>
        <end position="21"/>
    </location>
</feature>
<comment type="caution">
    <text evidence="2">The sequence shown here is derived from an EMBL/GenBank/DDBJ whole genome shotgun (WGS) entry which is preliminary data.</text>
</comment>
<evidence type="ECO:0000313" key="2">
    <source>
        <dbReference type="EMBL" id="KAH7095445.1"/>
    </source>
</evidence>
<name>A0A8K0RII8_9PLEO</name>
<dbReference type="Proteomes" id="UP000813461">
    <property type="component" value="Unassembled WGS sequence"/>
</dbReference>
<gene>
    <name evidence="2" type="ORF">FB567DRAFT_30681</name>
</gene>
<reference evidence="2" key="1">
    <citation type="journal article" date="2021" name="Nat. Commun.">
        <title>Genetic determinants of endophytism in the Arabidopsis root mycobiome.</title>
        <authorList>
            <person name="Mesny F."/>
            <person name="Miyauchi S."/>
            <person name="Thiergart T."/>
            <person name="Pickel B."/>
            <person name="Atanasova L."/>
            <person name="Karlsson M."/>
            <person name="Huettel B."/>
            <person name="Barry K.W."/>
            <person name="Haridas S."/>
            <person name="Chen C."/>
            <person name="Bauer D."/>
            <person name="Andreopoulos W."/>
            <person name="Pangilinan J."/>
            <person name="LaButti K."/>
            <person name="Riley R."/>
            <person name="Lipzen A."/>
            <person name="Clum A."/>
            <person name="Drula E."/>
            <person name="Henrissat B."/>
            <person name="Kohler A."/>
            <person name="Grigoriev I.V."/>
            <person name="Martin F.M."/>
            <person name="Hacquard S."/>
        </authorList>
    </citation>
    <scope>NUCLEOTIDE SEQUENCE</scope>
    <source>
        <strain evidence="2">MPI-SDFR-AT-0120</strain>
    </source>
</reference>
<organism evidence="2 3">
    <name type="scientific">Paraphoma chrysanthemicola</name>
    <dbReference type="NCBI Taxonomy" id="798071"/>
    <lineage>
        <taxon>Eukaryota</taxon>
        <taxon>Fungi</taxon>
        <taxon>Dikarya</taxon>
        <taxon>Ascomycota</taxon>
        <taxon>Pezizomycotina</taxon>
        <taxon>Dothideomycetes</taxon>
        <taxon>Pleosporomycetidae</taxon>
        <taxon>Pleosporales</taxon>
        <taxon>Pleosporineae</taxon>
        <taxon>Phaeosphaeriaceae</taxon>
        <taxon>Paraphoma</taxon>
    </lineage>
</organism>
<accession>A0A8K0RII8</accession>
<protein>
    <submittedName>
        <fullName evidence="2">Uncharacterized protein</fullName>
    </submittedName>
</protein>
<evidence type="ECO:0000256" key="1">
    <source>
        <dbReference type="SAM" id="MobiDB-lite"/>
    </source>
</evidence>
<keyword evidence="3" id="KW-1185">Reference proteome</keyword>
<dbReference type="EMBL" id="JAGMVJ010000001">
    <property type="protein sequence ID" value="KAH7095445.1"/>
    <property type="molecule type" value="Genomic_DNA"/>
</dbReference>
<proteinExistence type="predicted"/>
<sequence>MYRPSSRNPTDEPQTKPDRHRYRSVVRTSPHLRPSGLVVKALIELPNGHCVSAQSILVLGDSNLESLLSWHWHPWISIEKQFGKPIYQIRAVAPNMSYSLQFPLNAMSVTCLGSTHGARAVGSITVGRPLQPPALMAPTLLATPCSYPATHFNPLSVPHDYCNAVLRGMSVPRKSRAFQVQLPLNMRQTPSQPDRMSDLPRHSICMSAPRAGSLQMSSRMLSAGEKDEPRARWYTRLPEAGREAYFWPSRFHGGAPLGQQSCMIRRWTR</sequence>